<evidence type="ECO:0000313" key="1">
    <source>
        <dbReference type="EMBL" id="AUX31917.1"/>
    </source>
</evidence>
<dbReference type="RefSeq" id="WP_129575617.1">
    <property type="nucleotide sequence ID" value="NZ_CP012672.1"/>
</dbReference>
<protein>
    <submittedName>
        <fullName evidence="1">Uncharacterized protein</fullName>
    </submittedName>
</protein>
<dbReference type="EMBL" id="CP012672">
    <property type="protein sequence ID" value="AUX31917.1"/>
    <property type="molecule type" value="Genomic_DNA"/>
</dbReference>
<sequence length="156" mass="16100">MAGWPTRISRSALGPTYTNQRPVARPDQQVGAKVLNLDFWTVAGLAGVGPQAFAVVNGGAGSFIARNETWNASGTAAIPAATRTGAGNYTITYPATVLDETGQSVAINLYGALVVPQTTSASLFGTALATSPNVIGVRIRNTSGTLTDSNFLLLVF</sequence>
<accession>A0A4P2QP43</accession>
<dbReference type="Proteomes" id="UP000295497">
    <property type="component" value="Chromosome"/>
</dbReference>
<evidence type="ECO:0000313" key="2">
    <source>
        <dbReference type="Proteomes" id="UP000295497"/>
    </source>
</evidence>
<proteinExistence type="predicted"/>
<organism evidence="1 2">
    <name type="scientific">Sorangium cellulosum</name>
    <name type="common">Polyangium cellulosum</name>
    <dbReference type="NCBI Taxonomy" id="56"/>
    <lineage>
        <taxon>Bacteria</taxon>
        <taxon>Pseudomonadati</taxon>
        <taxon>Myxococcota</taxon>
        <taxon>Polyangia</taxon>
        <taxon>Polyangiales</taxon>
        <taxon>Polyangiaceae</taxon>
        <taxon>Sorangium</taxon>
    </lineage>
</organism>
<gene>
    <name evidence="1" type="ORF">SOCE836_040520</name>
</gene>
<name>A0A4P2QP43_SORCE</name>
<dbReference type="AlphaFoldDB" id="A0A4P2QP43"/>
<reference evidence="1 2" key="1">
    <citation type="submission" date="2015-09" db="EMBL/GenBank/DDBJ databases">
        <title>Sorangium comparison.</title>
        <authorList>
            <person name="Zaburannyi N."/>
            <person name="Bunk B."/>
            <person name="Overmann J."/>
            <person name="Mueller R."/>
        </authorList>
    </citation>
    <scope>NUCLEOTIDE SEQUENCE [LARGE SCALE GENOMIC DNA]</scope>
    <source>
        <strain evidence="1 2">So ce836</strain>
    </source>
</reference>